<keyword evidence="1" id="KW-0812">Transmembrane</keyword>
<proteinExistence type="predicted"/>
<dbReference type="EMBL" id="OU899037">
    <property type="protein sequence ID" value="CAH1738166.1"/>
    <property type="molecule type" value="Genomic_DNA"/>
</dbReference>
<name>A0A9P0JJQ4_APHGO</name>
<gene>
    <name evidence="2" type="ORF">APHIGO_LOCUS11563</name>
</gene>
<reference evidence="2" key="1">
    <citation type="submission" date="2022-02" db="EMBL/GenBank/DDBJ databases">
        <authorList>
            <person name="King R."/>
        </authorList>
    </citation>
    <scope>NUCLEOTIDE SEQUENCE</scope>
</reference>
<reference evidence="2" key="2">
    <citation type="submission" date="2022-10" db="EMBL/GenBank/DDBJ databases">
        <authorList>
            <consortium name="ENA_rothamsted_submissions"/>
            <consortium name="culmorum"/>
            <person name="King R."/>
        </authorList>
    </citation>
    <scope>NUCLEOTIDE SEQUENCE</scope>
</reference>
<keyword evidence="3" id="KW-1185">Reference proteome</keyword>
<feature type="transmembrane region" description="Helical" evidence="1">
    <location>
        <begin position="50"/>
        <end position="71"/>
    </location>
</feature>
<dbReference type="Proteomes" id="UP001154329">
    <property type="component" value="Chromosome 4"/>
</dbReference>
<organism evidence="2 3">
    <name type="scientific">Aphis gossypii</name>
    <name type="common">Cotton aphid</name>
    <dbReference type="NCBI Taxonomy" id="80765"/>
    <lineage>
        <taxon>Eukaryota</taxon>
        <taxon>Metazoa</taxon>
        <taxon>Ecdysozoa</taxon>
        <taxon>Arthropoda</taxon>
        <taxon>Hexapoda</taxon>
        <taxon>Insecta</taxon>
        <taxon>Pterygota</taxon>
        <taxon>Neoptera</taxon>
        <taxon>Paraneoptera</taxon>
        <taxon>Hemiptera</taxon>
        <taxon>Sternorrhyncha</taxon>
        <taxon>Aphidomorpha</taxon>
        <taxon>Aphidoidea</taxon>
        <taxon>Aphididae</taxon>
        <taxon>Aphidini</taxon>
        <taxon>Aphis</taxon>
        <taxon>Aphis</taxon>
    </lineage>
</organism>
<accession>A0A9P0JJQ4</accession>
<sequence length="132" mass="15544">MYSSVSDCCLSSDDCFFFVFFILSLFHNNKNISPSSLASYEFNSRWNPRIQNLIVLFFCFFVFFSILFSIGRRRPPRVFDRQRGSLPRIMFEKKCTRLVNMSRTVLPRCPGKWKLRFSQMFHGTRGVLGANI</sequence>
<evidence type="ECO:0000313" key="3">
    <source>
        <dbReference type="Proteomes" id="UP001154329"/>
    </source>
</evidence>
<protein>
    <recommendedName>
        <fullName evidence="4">Transmembrane protein</fullName>
    </recommendedName>
</protein>
<evidence type="ECO:0008006" key="4">
    <source>
        <dbReference type="Google" id="ProtNLM"/>
    </source>
</evidence>
<evidence type="ECO:0000313" key="2">
    <source>
        <dbReference type="EMBL" id="CAH1738166.1"/>
    </source>
</evidence>
<dbReference type="AlphaFoldDB" id="A0A9P0JJQ4"/>
<keyword evidence="1" id="KW-0472">Membrane</keyword>
<keyword evidence="1" id="KW-1133">Transmembrane helix</keyword>
<evidence type="ECO:0000256" key="1">
    <source>
        <dbReference type="SAM" id="Phobius"/>
    </source>
</evidence>